<evidence type="ECO:0000256" key="1">
    <source>
        <dbReference type="ARBA" id="ARBA00001947"/>
    </source>
</evidence>
<dbReference type="PANTHER" id="PTHR11002:SF76">
    <property type="entry name" value="CARBONIC ANHYDRASE"/>
    <property type="match status" value="1"/>
</dbReference>
<evidence type="ECO:0000256" key="5">
    <source>
        <dbReference type="ARBA" id="ARBA00022833"/>
    </source>
</evidence>
<reference evidence="9" key="1">
    <citation type="submission" date="2022-11" db="EMBL/GenBank/DDBJ databases">
        <title>Alteromonas sp. nov., isolated from sea water of the Qingdao.</title>
        <authorList>
            <person name="Wang Q."/>
        </authorList>
    </citation>
    <scope>NUCLEOTIDE SEQUENCE</scope>
    <source>
        <strain evidence="9">ASW11-7</strain>
    </source>
</reference>
<dbReference type="Gene3D" id="3.40.1050.10">
    <property type="entry name" value="Carbonic anhydrase"/>
    <property type="match status" value="1"/>
</dbReference>
<comment type="cofactor">
    <cofactor evidence="1">
        <name>Zn(2+)</name>
        <dbReference type="ChEBI" id="CHEBI:29105"/>
    </cofactor>
</comment>
<comment type="catalytic activity">
    <reaction evidence="7 8">
        <text>hydrogencarbonate + H(+) = CO2 + H2O</text>
        <dbReference type="Rhea" id="RHEA:10748"/>
        <dbReference type="ChEBI" id="CHEBI:15377"/>
        <dbReference type="ChEBI" id="CHEBI:15378"/>
        <dbReference type="ChEBI" id="CHEBI:16526"/>
        <dbReference type="ChEBI" id="CHEBI:17544"/>
        <dbReference type="EC" id="4.2.1.1"/>
    </reaction>
</comment>
<dbReference type="InterPro" id="IPR015892">
    <property type="entry name" value="Carbonic_anhydrase_CS"/>
</dbReference>
<evidence type="ECO:0000256" key="7">
    <source>
        <dbReference type="ARBA" id="ARBA00048348"/>
    </source>
</evidence>
<dbReference type="PANTHER" id="PTHR11002">
    <property type="entry name" value="CARBONIC ANHYDRASE"/>
    <property type="match status" value="1"/>
</dbReference>
<dbReference type="RefSeq" id="WP_265617698.1">
    <property type="nucleotide sequence ID" value="NZ_JAPFRD010000011.1"/>
</dbReference>
<dbReference type="SMART" id="SM00947">
    <property type="entry name" value="Pro_CA"/>
    <property type="match status" value="1"/>
</dbReference>
<comment type="caution">
    <text evidence="9">The sequence shown here is derived from an EMBL/GenBank/DDBJ whole genome shotgun (WGS) entry which is preliminary data.</text>
</comment>
<dbReference type="CDD" id="cd00883">
    <property type="entry name" value="beta_CA_cladeA"/>
    <property type="match status" value="1"/>
</dbReference>
<keyword evidence="5 8" id="KW-0862">Zinc</keyword>
<proteinExistence type="inferred from homology"/>
<evidence type="ECO:0000256" key="2">
    <source>
        <dbReference type="ARBA" id="ARBA00006217"/>
    </source>
</evidence>
<dbReference type="Proteomes" id="UP001142810">
    <property type="component" value="Unassembled WGS sequence"/>
</dbReference>
<keyword evidence="10" id="KW-1185">Reference proteome</keyword>
<evidence type="ECO:0000313" key="10">
    <source>
        <dbReference type="Proteomes" id="UP001142810"/>
    </source>
</evidence>
<name>A0ABT3P894_9ALTE</name>
<organism evidence="9 10">
    <name type="scientific">Alteromonas aquimaris</name>
    <dbReference type="NCBI Taxonomy" id="2998417"/>
    <lineage>
        <taxon>Bacteria</taxon>
        <taxon>Pseudomonadati</taxon>
        <taxon>Pseudomonadota</taxon>
        <taxon>Gammaproteobacteria</taxon>
        <taxon>Alteromonadales</taxon>
        <taxon>Alteromonadaceae</taxon>
        <taxon>Alteromonas/Salinimonas group</taxon>
        <taxon>Alteromonas</taxon>
    </lineage>
</organism>
<evidence type="ECO:0000256" key="4">
    <source>
        <dbReference type="ARBA" id="ARBA00022723"/>
    </source>
</evidence>
<dbReference type="InterPro" id="IPR001765">
    <property type="entry name" value="Carbonic_anhydrase"/>
</dbReference>
<gene>
    <name evidence="9" type="primary">can</name>
    <name evidence="9" type="ORF">OPS25_10635</name>
</gene>
<dbReference type="PROSITE" id="PS00704">
    <property type="entry name" value="PROK_CO2_ANHYDRASE_1"/>
    <property type="match status" value="1"/>
</dbReference>
<protein>
    <recommendedName>
        <fullName evidence="3 8">Carbonic anhydrase</fullName>
        <ecNumber evidence="3 8">4.2.1.1</ecNumber>
    </recommendedName>
    <alternativeName>
        <fullName evidence="8">Carbonate dehydratase</fullName>
    </alternativeName>
</protein>
<keyword evidence="6 8" id="KW-0456">Lyase</keyword>
<dbReference type="PROSITE" id="PS00705">
    <property type="entry name" value="PROK_CO2_ANHYDRASE_2"/>
    <property type="match status" value="1"/>
</dbReference>
<evidence type="ECO:0000256" key="8">
    <source>
        <dbReference type="RuleBase" id="RU003956"/>
    </source>
</evidence>
<comment type="function">
    <text evidence="8">Reversible hydration of carbon dioxide.</text>
</comment>
<comment type="similarity">
    <text evidence="2 8">Belongs to the beta-class carbonic anhydrase family.</text>
</comment>
<keyword evidence="4" id="KW-0479">Metal-binding</keyword>
<dbReference type="SUPFAM" id="SSF53056">
    <property type="entry name" value="beta-carbonic anhydrase, cab"/>
    <property type="match status" value="1"/>
</dbReference>
<dbReference type="EC" id="4.2.1.1" evidence="3 8"/>
<sequence length="195" mass="22099">MKDIEKLLDNNAEWARRTHDADPEFFSTLSKQQSPQYLWIGCSDSRVPANQIVDLLPGEIFVHRNVANMVVHTDFNCLSVLQYAVEVLKVKHVIVCGHYGCGGVEAAMGDQQFGLIDNWLANIKDIYAKHAEEVNALPKDHRSARLCELNVMEQARNVSRNNIVKDALARGQELTIHSWIYSLKNGRITDLKFNP</sequence>
<evidence type="ECO:0000256" key="3">
    <source>
        <dbReference type="ARBA" id="ARBA00012925"/>
    </source>
</evidence>
<dbReference type="InterPro" id="IPR036874">
    <property type="entry name" value="Carbonic_anhydrase_sf"/>
</dbReference>
<dbReference type="EMBL" id="JAPFRD010000011">
    <property type="protein sequence ID" value="MCW8108949.1"/>
    <property type="molecule type" value="Genomic_DNA"/>
</dbReference>
<evidence type="ECO:0000313" key="9">
    <source>
        <dbReference type="EMBL" id="MCW8108949.1"/>
    </source>
</evidence>
<dbReference type="NCBIfam" id="NF007756">
    <property type="entry name" value="PRK10437.1"/>
    <property type="match status" value="1"/>
</dbReference>
<evidence type="ECO:0000256" key="6">
    <source>
        <dbReference type="ARBA" id="ARBA00023239"/>
    </source>
</evidence>
<accession>A0ABT3P894</accession>
<dbReference type="Pfam" id="PF00484">
    <property type="entry name" value="Pro_CA"/>
    <property type="match status" value="1"/>
</dbReference>